<dbReference type="PANTHER" id="PTHR39560">
    <property type="entry name" value="PROTEIN ADENYLYLTRANSFERASE FIC-RELATED"/>
    <property type="match status" value="1"/>
</dbReference>
<dbReference type="STRING" id="295068.MAQ5080_01105"/>
<dbReference type="Pfam" id="PF02661">
    <property type="entry name" value="Fic"/>
    <property type="match status" value="1"/>
</dbReference>
<keyword evidence="10" id="KW-1185">Reference proteome</keyword>
<dbReference type="Gene3D" id="1.10.3290.10">
    <property type="entry name" value="Fido-like domain"/>
    <property type="match status" value="1"/>
</dbReference>
<keyword evidence="2 9" id="KW-0548">Nucleotidyltransferase</keyword>
<dbReference type="EMBL" id="FLOC01000005">
    <property type="protein sequence ID" value="SBS28471.1"/>
    <property type="molecule type" value="Genomic_DNA"/>
</dbReference>
<dbReference type="RefSeq" id="WP_067206671.1">
    <property type="nucleotide sequence ID" value="NZ_FLOC01000005.1"/>
</dbReference>
<evidence type="ECO:0000256" key="1">
    <source>
        <dbReference type="ARBA" id="ARBA00022679"/>
    </source>
</evidence>
<evidence type="ECO:0000259" key="8">
    <source>
        <dbReference type="PROSITE" id="PS51459"/>
    </source>
</evidence>
<dbReference type="GO" id="GO:0005524">
    <property type="term" value="F:ATP binding"/>
    <property type="evidence" value="ECO:0007669"/>
    <property type="project" value="UniProtKB-KW"/>
</dbReference>
<evidence type="ECO:0000313" key="10">
    <source>
        <dbReference type="Proteomes" id="UP000092627"/>
    </source>
</evidence>
<name>A0A1A8TAF2_9GAMM</name>
<sequence>MSRYQLDTAEAKYQPGSNHQVLLNKLNVTDLEEMHDIEAQLLFLLYTKVFSHPTELEAFTFQDIISWHRQWLGNVYYWAGRIRNVRMSKQGFEFAAPPQIVKLIHQFEQAYLAKIPQISQLSKDELVSLLAQTHVEFILIHPFREGNGRISRLLMDYMSWQAGYGLLDYSLWDTHKAFYFRSIQAGVGGDYQYIERLVRDILDGES</sequence>
<reference evidence="9 10" key="1">
    <citation type="submission" date="2016-06" db="EMBL/GenBank/DDBJ databases">
        <authorList>
            <person name="Kjaerup R.B."/>
            <person name="Dalgaard T.S."/>
            <person name="Juul-Madsen H.R."/>
        </authorList>
    </citation>
    <scope>NUCLEOTIDE SEQUENCE [LARGE SCALE GENOMIC DNA]</scope>
    <source>
        <strain evidence="9 10">CECT 5080</strain>
    </source>
</reference>
<evidence type="ECO:0000256" key="2">
    <source>
        <dbReference type="ARBA" id="ARBA00022695"/>
    </source>
</evidence>
<accession>A0A1A8TAF2</accession>
<evidence type="ECO:0000256" key="6">
    <source>
        <dbReference type="ARBA" id="ARBA00047939"/>
    </source>
</evidence>
<dbReference type="Proteomes" id="UP000092627">
    <property type="component" value="Unassembled WGS sequence"/>
</dbReference>
<keyword evidence="4" id="KW-0067">ATP-binding</keyword>
<dbReference type="OrthoDB" id="9807853at2"/>
<dbReference type="InterPro" id="IPR003812">
    <property type="entry name" value="Fido"/>
</dbReference>
<dbReference type="GO" id="GO:0070733">
    <property type="term" value="F:AMPylase activity"/>
    <property type="evidence" value="ECO:0007669"/>
    <property type="project" value="UniProtKB-EC"/>
</dbReference>
<dbReference type="PANTHER" id="PTHR39560:SF1">
    <property type="entry name" value="PROTEIN ADENYLYLTRANSFERASE FIC-RELATED"/>
    <property type="match status" value="1"/>
</dbReference>
<comment type="catalytic activity">
    <reaction evidence="6">
        <text>L-threonyl-[protein] + ATP = 3-O-(5'-adenylyl)-L-threonyl-[protein] + diphosphate</text>
        <dbReference type="Rhea" id="RHEA:54292"/>
        <dbReference type="Rhea" id="RHEA-COMP:11060"/>
        <dbReference type="Rhea" id="RHEA-COMP:13847"/>
        <dbReference type="ChEBI" id="CHEBI:30013"/>
        <dbReference type="ChEBI" id="CHEBI:30616"/>
        <dbReference type="ChEBI" id="CHEBI:33019"/>
        <dbReference type="ChEBI" id="CHEBI:138113"/>
        <dbReference type="EC" id="2.7.7.108"/>
    </reaction>
</comment>
<evidence type="ECO:0000256" key="3">
    <source>
        <dbReference type="ARBA" id="ARBA00022741"/>
    </source>
</evidence>
<protein>
    <recommendedName>
        <fullName evidence="5">protein adenylyltransferase</fullName>
        <ecNumber evidence="5">2.7.7.108</ecNumber>
    </recommendedName>
</protein>
<dbReference type="InterPro" id="IPR036597">
    <property type="entry name" value="Fido-like_dom_sf"/>
</dbReference>
<organism evidence="9 10">
    <name type="scientific">Marinomonas aquimarina</name>
    <dbReference type="NCBI Taxonomy" id="295068"/>
    <lineage>
        <taxon>Bacteria</taxon>
        <taxon>Pseudomonadati</taxon>
        <taxon>Pseudomonadota</taxon>
        <taxon>Gammaproteobacteria</taxon>
        <taxon>Oceanospirillales</taxon>
        <taxon>Oceanospirillaceae</taxon>
        <taxon>Marinomonas</taxon>
    </lineage>
</organism>
<dbReference type="AlphaFoldDB" id="A0A1A8TAF2"/>
<evidence type="ECO:0000256" key="7">
    <source>
        <dbReference type="ARBA" id="ARBA00048696"/>
    </source>
</evidence>
<keyword evidence="3" id="KW-0547">Nucleotide-binding</keyword>
<dbReference type="GO" id="GO:0051302">
    <property type="term" value="P:regulation of cell division"/>
    <property type="evidence" value="ECO:0007669"/>
    <property type="project" value="TreeGrafter"/>
</dbReference>
<feature type="domain" description="Fido" evidence="8">
    <location>
        <begin position="59"/>
        <end position="203"/>
    </location>
</feature>
<comment type="catalytic activity">
    <reaction evidence="7">
        <text>L-tyrosyl-[protein] + ATP = O-(5'-adenylyl)-L-tyrosyl-[protein] + diphosphate</text>
        <dbReference type="Rhea" id="RHEA:54288"/>
        <dbReference type="Rhea" id="RHEA-COMP:10136"/>
        <dbReference type="Rhea" id="RHEA-COMP:13846"/>
        <dbReference type="ChEBI" id="CHEBI:30616"/>
        <dbReference type="ChEBI" id="CHEBI:33019"/>
        <dbReference type="ChEBI" id="CHEBI:46858"/>
        <dbReference type="ChEBI" id="CHEBI:83624"/>
        <dbReference type="EC" id="2.7.7.108"/>
    </reaction>
</comment>
<dbReference type="EC" id="2.7.7.108" evidence="5"/>
<proteinExistence type="predicted"/>
<evidence type="ECO:0000256" key="4">
    <source>
        <dbReference type="ARBA" id="ARBA00022840"/>
    </source>
</evidence>
<evidence type="ECO:0000313" key="9">
    <source>
        <dbReference type="EMBL" id="SBS28471.1"/>
    </source>
</evidence>
<evidence type="ECO:0000256" key="5">
    <source>
        <dbReference type="ARBA" id="ARBA00034531"/>
    </source>
</evidence>
<gene>
    <name evidence="9" type="primary">bepA</name>
    <name evidence="9" type="ORF">MAQ5080_01105</name>
</gene>
<keyword evidence="1 9" id="KW-0808">Transferase</keyword>
<dbReference type="PROSITE" id="PS51459">
    <property type="entry name" value="FIDO"/>
    <property type="match status" value="1"/>
</dbReference>
<dbReference type="SUPFAM" id="SSF140931">
    <property type="entry name" value="Fic-like"/>
    <property type="match status" value="1"/>
</dbReference>